<organism evidence="1 2">
    <name type="scientific">Rhodnius prolixus</name>
    <name type="common">Triatomid bug</name>
    <dbReference type="NCBI Taxonomy" id="13249"/>
    <lineage>
        <taxon>Eukaryota</taxon>
        <taxon>Metazoa</taxon>
        <taxon>Ecdysozoa</taxon>
        <taxon>Arthropoda</taxon>
        <taxon>Hexapoda</taxon>
        <taxon>Insecta</taxon>
        <taxon>Pterygota</taxon>
        <taxon>Neoptera</taxon>
        <taxon>Paraneoptera</taxon>
        <taxon>Hemiptera</taxon>
        <taxon>Heteroptera</taxon>
        <taxon>Panheteroptera</taxon>
        <taxon>Cimicomorpha</taxon>
        <taxon>Reduviidae</taxon>
        <taxon>Triatominae</taxon>
        <taxon>Rhodnius</taxon>
    </lineage>
</organism>
<dbReference type="Proteomes" id="UP000015103">
    <property type="component" value="Unassembled WGS sequence"/>
</dbReference>
<dbReference type="STRING" id="13249.T1I0W3"/>
<keyword evidence="2" id="KW-1185">Reference proteome</keyword>
<dbReference type="VEuPathDB" id="VectorBase:RPRC009933"/>
<dbReference type="eggNOG" id="KOG4710">
    <property type="taxonomic scope" value="Eukaryota"/>
</dbReference>
<accession>T1I0W3</accession>
<name>T1I0W3_RHOPR</name>
<dbReference type="EMBL" id="ACPB03015533">
    <property type="status" value="NOT_ANNOTATED_CDS"/>
    <property type="molecule type" value="Genomic_DNA"/>
</dbReference>
<dbReference type="EnsemblMetazoa" id="RPRC009933-RA">
    <property type="protein sequence ID" value="RPRC009933-PA"/>
    <property type="gene ID" value="RPRC009933"/>
</dbReference>
<dbReference type="SUPFAM" id="SSF49468">
    <property type="entry name" value="VHL"/>
    <property type="match status" value="1"/>
</dbReference>
<reference evidence="1" key="1">
    <citation type="submission" date="2015-05" db="UniProtKB">
        <authorList>
            <consortium name="EnsemblMetazoa"/>
        </authorList>
    </citation>
    <scope>IDENTIFICATION</scope>
</reference>
<dbReference type="HOGENOM" id="CLU_116090_1_0_1"/>
<dbReference type="InParanoid" id="T1I0W3"/>
<dbReference type="OMA" id="MNQRVEQ"/>
<evidence type="ECO:0000313" key="2">
    <source>
        <dbReference type="Proteomes" id="UP000015103"/>
    </source>
</evidence>
<sequence>MASRNRHRLDDAFYRFKNCSRFTVNVYWSTPSGLVYYNCLASEQFLDVNTYETHTWVFVNVENGNRLWADGCFEFCANSWKKELSLAKESGLLDESHLEPFRKLVKITYPMHNLTHLAMEAVRDTNISFEDVDKLEIPVTLQSDLRKMILTKRCAQLHNRECNCLTKLFKIFNHQF</sequence>
<dbReference type="InterPro" id="IPR036208">
    <property type="entry name" value="VHL_sf"/>
</dbReference>
<protein>
    <submittedName>
        <fullName evidence="1">VHL domain-containing protein</fullName>
    </submittedName>
</protein>
<evidence type="ECO:0000313" key="1">
    <source>
        <dbReference type="EnsemblMetazoa" id="RPRC009933-PA"/>
    </source>
</evidence>
<dbReference type="InterPro" id="IPR037140">
    <property type="entry name" value="VHL_beta_dom_sf"/>
</dbReference>
<proteinExistence type="predicted"/>
<dbReference type="AlphaFoldDB" id="T1I0W3"/>
<dbReference type="Gene3D" id="2.60.40.780">
    <property type="entry name" value="von Hippel-Lindau disease tumour suppressor, beta domain"/>
    <property type="match status" value="1"/>
</dbReference>